<gene>
    <name evidence="1" type="ORF">TNIN_411451</name>
</gene>
<accession>A0A8X6WWW1</accession>
<dbReference type="EMBL" id="BMAV01003349">
    <property type="protein sequence ID" value="GFY42853.1"/>
    <property type="molecule type" value="Genomic_DNA"/>
</dbReference>
<dbReference type="Proteomes" id="UP000886998">
    <property type="component" value="Unassembled WGS sequence"/>
</dbReference>
<reference evidence="1" key="1">
    <citation type="submission" date="2020-08" db="EMBL/GenBank/DDBJ databases">
        <title>Multicomponent nature underlies the extraordinary mechanical properties of spider dragline silk.</title>
        <authorList>
            <person name="Kono N."/>
            <person name="Nakamura H."/>
            <person name="Mori M."/>
            <person name="Yoshida Y."/>
            <person name="Ohtoshi R."/>
            <person name="Malay A.D."/>
            <person name="Moran D.A.P."/>
            <person name="Tomita M."/>
            <person name="Numata K."/>
            <person name="Arakawa K."/>
        </authorList>
    </citation>
    <scope>NUCLEOTIDE SEQUENCE</scope>
</reference>
<dbReference type="AlphaFoldDB" id="A0A8X6WWW1"/>
<evidence type="ECO:0000313" key="2">
    <source>
        <dbReference type="Proteomes" id="UP000886998"/>
    </source>
</evidence>
<proteinExistence type="predicted"/>
<dbReference type="OrthoDB" id="6422796at2759"/>
<evidence type="ECO:0000313" key="1">
    <source>
        <dbReference type="EMBL" id="GFY42853.1"/>
    </source>
</evidence>
<comment type="caution">
    <text evidence="1">The sequence shown here is derived from an EMBL/GenBank/DDBJ whole genome shotgun (WGS) entry which is preliminary data.</text>
</comment>
<protein>
    <submittedName>
        <fullName evidence="1">Uncharacterized protein</fullName>
    </submittedName>
</protein>
<name>A0A8X6WWW1_9ARAC</name>
<organism evidence="1 2">
    <name type="scientific">Trichonephila inaurata madagascariensis</name>
    <dbReference type="NCBI Taxonomy" id="2747483"/>
    <lineage>
        <taxon>Eukaryota</taxon>
        <taxon>Metazoa</taxon>
        <taxon>Ecdysozoa</taxon>
        <taxon>Arthropoda</taxon>
        <taxon>Chelicerata</taxon>
        <taxon>Arachnida</taxon>
        <taxon>Araneae</taxon>
        <taxon>Araneomorphae</taxon>
        <taxon>Entelegynae</taxon>
        <taxon>Araneoidea</taxon>
        <taxon>Nephilidae</taxon>
        <taxon>Trichonephila</taxon>
        <taxon>Trichonephila inaurata</taxon>
    </lineage>
</organism>
<sequence>MISPQVVWTKEEERKKAKQNLRYSTMGVKTGPYHRRTFSCLQVAIEVILFNGEVQDLRLSGRPNGTHWLDLKEGTLWTLDGQIHLSLSEEFLSSFATFTSVSKIFQNHSFRCFFQGSGKTGKLLLP</sequence>
<keyword evidence="2" id="KW-1185">Reference proteome</keyword>